<dbReference type="GO" id="GO:0003824">
    <property type="term" value="F:catalytic activity"/>
    <property type="evidence" value="ECO:0007669"/>
    <property type="project" value="InterPro"/>
</dbReference>
<dbReference type="InterPro" id="IPR043132">
    <property type="entry name" value="BCAT-like_C"/>
</dbReference>
<dbReference type="eggNOG" id="COG0115">
    <property type="taxonomic scope" value="Bacteria"/>
</dbReference>
<dbReference type="STRING" id="1191523.MROS_1181"/>
<reference evidence="1 2" key="1">
    <citation type="journal article" date="2013" name="PLoS ONE">
        <title>Genomic analysis of Melioribacter roseus, facultatively anaerobic organotrophic bacterium representing a novel deep lineage within Bacteriodetes/Chlorobi group.</title>
        <authorList>
            <person name="Kadnikov V.V."/>
            <person name="Mardanov A.V."/>
            <person name="Podosokorskaya O.A."/>
            <person name="Gavrilov S.N."/>
            <person name="Kublanov I.V."/>
            <person name="Beletsky A.V."/>
            <person name="Bonch-Osmolovskaya E.A."/>
            <person name="Ravin N.V."/>
        </authorList>
    </citation>
    <scope>NUCLEOTIDE SEQUENCE [LARGE SCALE GENOMIC DNA]</scope>
    <source>
        <strain evidence="2">JCM 17771 / P3M-2</strain>
    </source>
</reference>
<dbReference type="Pfam" id="PF01063">
    <property type="entry name" value="Aminotran_4"/>
    <property type="match status" value="1"/>
</dbReference>
<dbReference type="Proteomes" id="UP000009011">
    <property type="component" value="Chromosome"/>
</dbReference>
<dbReference type="InterPro" id="IPR043131">
    <property type="entry name" value="BCAT-like_N"/>
</dbReference>
<dbReference type="OrthoDB" id="1148709at2"/>
<dbReference type="PATRIC" id="fig|1191523.3.peg.1255"/>
<dbReference type="Gene3D" id="3.30.470.10">
    <property type="match status" value="1"/>
</dbReference>
<evidence type="ECO:0000313" key="1">
    <source>
        <dbReference type="EMBL" id="AFN74418.1"/>
    </source>
</evidence>
<dbReference type="SUPFAM" id="SSF56752">
    <property type="entry name" value="D-aminoacid aminotransferase-like PLP-dependent enzymes"/>
    <property type="match status" value="1"/>
</dbReference>
<dbReference type="InterPro" id="IPR036038">
    <property type="entry name" value="Aminotransferase-like"/>
</dbReference>
<dbReference type="HOGENOM" id="CLU_114524_0_0_10"/>
<gene>
    <name evidence="1" type="ordered locus">MROS_1181</name>
</gene>
<name>I6ZZM7_MELRP</name>
<dbReference type="AlphaFoldDB" id="I6ZZM7"/>
<dbReference type="EMBL" id="CP003557">
    <property type="protein sequence ID" value="AFN74418.1"/>
    <property type="molecule type" value="Genomic_DNA"/>
</dbReference>
<dbReference type="KEGG" id="mro:MROS_1181"/>
<proteinExistence type="predicted"/>
<dbReference type="Gene3D" id="3.20.10.10">
    <property type="entry name" value="D-amino Acid Aminotransferase, subunit A, domain 2"/>
    <property type="match status" value="1"/>
</dbReference>
<protein>
    <submittedName>
        <fullName evidence="1">Para-aminobenzoate synthase component I</fullName>
    </submittedName>
</protein>
<evidence type="ECO:0000313" key="2">
    <source>
        <dbReference type="Proteomes" id="UP000009011"/>
    </source>
</evidence>
<dbReference type="InterPro" id="IPR001544">
    <property type="entry name" value="Aminotrans_IV"/>
</dbReference>
<accession>I6ZZM7</accession>
<sequence length="197" mass="22904">MSRLIETIKVYKKNFFNIDYHNRRFNSSRYFLFGIKNEIYLEEILTIPEDITDGLYKCRIVYSDKIHSVEYIPYKRKAINTVKIIFNDDIDYKLKYEDRSGLNALLKNAESDEIIVVKNNKVTDASIYNLVFDDGAKLYTPAQPLLKGTKREKLLAEGFLIESDIEPDDISGFKRIHFINALTDLNEVTVSAESVKQ</sequence>
<keyword evidence="2" id="KW-1185">Reference proteome</keyword>
<dbReference type="RefSeq" id="WP_014855854.1">
    <property type="nucleotide sequence ID" value="NC_018178.1"/>
</dbReference>
<organism evidence="1 2">
    <name type="scientific">Melioribacter roseus (strain DSM 23840 / JCM 17771 / VKM B-2668 / P3M-2)</name>
    <dbReference type="NCBI Taxonomy" id="1191523"/>
    <lineage>
        <taxon>Bacteria</taxon>
        <taxon>Pseudomonadati</taxon>
        <taxon>Ignavibacteriota</taxon>
        <taxon>Ignavibacteria</taxon>
        <taxon>Ignavibacteriales</taxon>
        <taxon>Melioribacteraceae</taxon>
        <taxon>Melioribacter</taxon>
    </lineage>
</organism>